<dbReference type="KEGG" id="dpx:DAPPUDRAFT_318921"/>
<dbReference type="AlphaFoldDB" id="E9GK10"/>
<dbReference type="HOGENOM" id="CLU_3034482_0_0_1"/>
<accession>E9GK10</accession>
<reference evidence="1 2" key="1">
    <citation type="journal article" date="2011" name="Science">
        <title>The ecoresponsive genome of Daphnia pulex.</title>
        <authorList>
            <person name="Colbourne J.K."/>
            <person name="Pfrender M.E."/>
            <person name="Gilbert D."/>
            <person name="Thomas W.K."/>
            <person name="Tucker A."/>
            <person name="Oakley T.H."/>
            <person name="Tokishita S."/>
            <person name="Aerts A."/>
            <person name="Arnold G.J."/>
            <person name="Basu M.K."/>
            <person name="Bauer D.J."/>
            <person name="Caceres C.E."/>
            <person name="Carmel L."/>
            <person name="Casola C."/>
            <person name="Choi J.H."/>
            <person name="Detter J.C."/>
            <person name="Dong Q."/>
            <person name="Dusheyko S."/>
            <person name="Eads B.D."/>
            <person name="Frohlich T."/>
            <person name="Geiler-Samerotte K.A."/>
            <person name="Gerlach D."/>
            <person name="Hatcher P."/>
            <person name="Jogdeo S."/>
            <person name="Krijgsveld J."/>
            <person name="Kriventseva E.V."/>
            <person name="Kultz D."/>
            <person name="Laforsch C."/>
            <person name="Lindquist E."/>
            <person name="Lopez J."/>
            <person name="Manak J.R."/>
            <person name="Muller J."/>
            <person name="Pangilinan J."/>
            <person name="Patwardhan R.P."/>
            <person name="Pitluck S."/>
            <person name="Pritham E.J."/>
            <person name="Rechtsteiner A."/>
            <person name="Rho M."/>
            <person name="Rogozin I.B."/>
            <person name="Sakarya O."/>
            <person name="Salamov A."/>
            <person name="Schaack S."/>
            <person name="Shapiro H."/>
            <person name="Shiga Y."/>
            <person name="Skalitzky C."/>
            <person name="Smith Z."/>
            <person name="Souvorov A."/>
            <person name="Sung W."/>
            <person name="Tang Z."/>
            <person name="Tsuchiya D."/>
            <person name="Tu H."/>
            <person name="Vos H."/>
            <person name="Wang M."/>
            <person name="Wolf Y.I."/>
            <person name="Yamagata H."/>
            <person name="Yamada T."/>
            <person name="Ye Y."/>
            <person name="Shaw J.R."/>
            <person name="Andrews J."/>
            <person name="Crease T.J."/>
            <person name="Tang H."/>
            <person name="Lucas S.M."/>
            <person name="Robertson H.M."/>
            <person name="Bork P."/>
            <person name="Koonin E.V."/>
            <person name="Zdobnov E.M."/>
            <person name="Grigoriev I.V."/>
            <person name="Lynch M."/>
            <person name="Boore J.L."/>
        </authorList>
    </citation>
    <scope>NUCLEOTIDE SEQUENCE [LARGE SCALE GENOMIC DNA]</scope>
</reference>
<dbReference type="EMBL" id="GL732548">
    <property type="protein sequence ID" value="EFX80216.1"/>
    <property type="molecule type" value="Genomic_DNA"/>
</dbReference>
<dbReference type="Proteomes" id="UP000000305">
    <property type="component" value="Unassembled WGS sequence"/>
</dbReference>
<dbReference type="InParanoid" id="E9GK10"/>
<protein>
    <submittedName>
        <fullName evidence="1">Uncharacterized protein</fullName>
    </submittedName>
</protein>
<proteinExistence type="predicted"/>
<organism evidence="1 2">
    <name type="scientific">Daphnia pulex</name>
    <name type="common">Water flea</name>
    <dbReference type="NCBI Taxonomy" id="6669"/>
    <lineage>
        <taxon>Eukaryota</taxon>
        <taxon>Metazoa</taxon>
        <taxon>Ecdysozoa</taxon>
        <taxon>Arthropoda</taxon>
        <taxon>Crustacea</taxon>
        <taxon>Branchiopoda</taxon>
        <taxon>Diplostraca</taxon>
        <taxon>Cladocera</taxon>
        <taxon>Anomopoda</taxon>
        <taxon>Daphniidae</taxon>
        <taxon>Daphnia</taxon>
    </lineage>
</organism>
<gene>
    <name evidence="1" type="ORF">DAPPUDRAFT_318921</name>
</gene>
<sequence>MVFVSNQNNHHNPEGVCSENGYIQTWRLLQPKQNVWNFRELFYPVYYLDKSRKDK</sequence>
<name>E9GK10_DAPPU</name>
<keyword evidence="2" id="KW-1185">Reference proteome</keyword>
<evidence type="ECO:0000313" key="1">
    <source>
        <dbReference type="EMBL" id="EFX80216.1"/>
    </source>
</evidence>
<evidence type="ECO:0000313" key="2">
    <source>
        <dbReference type="Proteomes" id="UP000000305"/>
    </source>
</evidence>